<accession>A0ABU5HMX8</accession>
<evidence type="ECO:0000313" key="4">
    <source>
        <dbReference type="EMBL" id="MDY7256235.1"/>
    </source>
</evidence>
<evidence type="ECO:0000256" key="2">
    <source>
        <dbReference type="ARBA" id="ARBA00022679"/>
    </source>
</evidence>
<dbReference type="PANTHER" id="PTHR22916:SF51">
    <property type="entry name" value="GLYCOSYLTRANSFERASE EPSH-RELATED"/>
    <property type="match status" value="1"/>
</dbReference>
<dbReference type="Pfam" id="PF00535">
    <property type="entry name" value="Glycos_transf_2"/>
    <property type="match status" value="1"/>
</dbReference>
<dbReference type="Gene3D" id="3.90.550.10">
    <property type="entry name" value="Spore Coat Polysaccharide Biosynthesis Protein SpsA, Chain A"/>
    <property type="match status" value="1"/>
</dbReference>
<dbReference type="RefSeq" id="WP_321020680.1">
    <property type="nucleotide sequence ID" value="NZ_JARZAK010000001.1"/>
</dbReference>
<dbReference type="InterPro" id="IPR029044">
    <property type="entry name" value="Nucleotide-diphossugar_trans"/>
</dbReference>
<evidence type="ECO:0000313" key="5">
    <source>
        <dbReference type="Proteomes" id="UP001292913"/>
    </source>
</evidence>
<proteinExistence type="predicted"/>
<dbReference type="CDD" id="cd00761">
    <property type="entry name" value="Glyco_tranf_GTA_type"/>
    <property type="match status" value="1"/>
</dbReference>
<evidence type="ECO:0000259" key="3">
    <source>
        <dbReference type="Pfam" id="PF00535"/>
    </source>
</evidence>
<keyword evidence="2 4" id="KW-0808">Transferase</keyword>
<feature type="domain" description="Glycosyltransferase 2-like" evidence="3">
    <location>
        <begin position="9"/>
        <end position="131"/>
    </location>
</feature>
<dbReference type="EMBL" id="JARZAK010000001">
    <property type="protein sequence ID" value="MDY7256235.1"/>
    <property type="molecule type" value="Genomic_DNA"/>
</dbReference>
<dbReference type="InterPro" id="IPR001173">
    <property type="entry name" value="Glyco_trans_2-like"/>
</dbReference>
<organism evidence="4 5">
    <name type="scientific">Bacteroides vicugnae</name>
    <dbReference type="NCBI Taxonomy" id="3037989"/>
    <lineage>
        <taxon>Bacteria</taxon>
        <taxon>Pseudomonadati</taxon>
        <taxon>Bacteroidota</taxon>
        <taxon>Bacteroidia</taxon>
        <taxon>Bacteroidales</taxon>
        <taxon>Bacteroidaceae</taxon>
        <taxon>Bacteroides</taxon>
    </lineage>
</organism>
<evidence type="ECO:0000256" key="1">
    <source>
        <dbReference type="ARBA" id="ARBA00022676"/>
    </source>
</evidence>
<gene>
    <name evidence="4" type="ORF">QHG74_00655</name>
</gene>
<keyword evidence="5" id="KW-1185">Reference proteome</keyword>
<comment type="caution">
    <text evidence="4">The sequence shown here is derived from an EMBL/GenBank/DDBJ whole genome shotgun (WGS) entry which is preliminary data.</text>
</comment>
<dbReference type="SUPFAM" id="SSF53448">
    <property type="entry name" value="Nucleotide-diphospho-sugar transferases"/>
    <property type="match status" value="1"/>
</dbReference>
<sequence>MENYSVKISVIMPVYNSGEYLKTAVESILSQSLREIELILVDDGSTDGSSERCDEFATSDERVKVIHQKNAGICAARNVALRIAKGEYLAFSDHDDEYLPGLLEDSLNFALENHLDIVKYGHNVVKIRGRKLIESRAVHFETKEYYKECVGDNYIKLFLQGALTCVWDGIYRRHFIISKNIQFDTFFTSGGEDVDFMGKIISCQPNLGTLSKVFYNHYIRLGFSTSTKFNENKILSSLSFPRRFFQYLTPYDFRKIVDDNSLLYVKLLMYETVGNAINILNSSQCPYNFKKKRELLDLIYVDKYIDHSFFKCSNYDLLKNSFSYGILYFLFKRRMYHFCFALYTIRSISGKF</sequence>
<dbReference type="Proteomes" id="UP001292913">
    <property type="component" value="Unassembled WGS sequence"/>
</dbReference>
<dbReference type="GO" id="GO:0016757">
    <property type="term" value="F:glycosyltransferase activity"/>
    <property type="evidence" value="ECO:0007669"/>
    <property type="project" value="UniProtKB-KW"/>
</dbReference>
<dbReference type="EC" id="2.4.-.-" evidence="4"/>
<protein>
    <submittedName>
        <fullName evidence="4">Glycosyltransferase</fullName>
        <ecNumber evidence="4">2.4.-.-</ecNumber>
    </submittedName>
</protein>
<reference evidence="4 5" key="1">
    <citation type="submission" date="2023-04" db="EMBL/GenBank/DDBJ databases">
        <title>Bacteroides pacosi sp. nov., isolated from the fecal material of an alpaca.</title>
        <authorList>
            <person name="Miller S."/>
            <person name="Hendry M."/>
            <person name="King J."/>
            <person name="Sankaranarayanan K."/>
            <person name="Lawson P.A."/>
        </authorList>
    </citation>
    <scope>NUCLEOTIDE SEQUENCE [LARGE SCALE GENOMIC DNA]</scope>
    <source>
        <strain evidence="4 5">A2-P53</strain>
    </source>
</reference>
<keyword evidence="1 4" id="KW-0328">Glycosyltransferase</keyword>
<name>A0ABU5HMX8_9BACE</name>
<dbReference type="PANTHER" id="PTHR22916">
    <property type="entry name" value="GLYCOSYLTRANSFERASE"/>
    <property type="match status" value="1"/>
</dbReference>